<dbReference type="AlphaFoldDB" id="A0A6B9XVT3"/>
<keyword evidence="1" id="KW-0496">Mitochondrion</keyword>
<proteinExistence type="predicted"/>
<sequence length="67" mass="8246">MNQIQSMKEQDIKYLILKEIIEYNILDIPNILYNSAYIYNTKMINRVEYHYIPHTNLRLTHTLLRIY</sequence>
<reference evidence="1" key="1">
    <citation type="submission" date="2019-03" db="EMBL/GenBank/DDBJ databases">
        <title>Largest Complete Mitochondrial Genome of a Gymnosperm, Sitka Spruce (Picea sitchensis), Indicates Complex Physical Structure.</title>
        <authorList>
            <person name="Jackman S.D."/>
            <person name="Coombe L."/>
            <person name="Warren R."/>
            <person name="Kirk H."/>
            <person name="Trinh E."/>
            <person name="McLeod T."/>
            <person name="Pleasance S."/>
            <person name="Pandoh P."/>
            <person name="Zhao Y."/>
            <person name="Coope R."/>
            <person name="Bousquet J."/>
            <person name="Bohlmann J.C."/>
            <person name="Jones S.J.M."/>
            <person name="Birol I."/>
        </authorList>
    </citation>
    <scope>NUCLEOTIDE SEQUENCE</scope>
    <source>
        <strain evidence="1">Q903</strain>
    </source>
</reference>
<organism evidence="1">
    <name type="scientific">Picea sitchensis</name>
    <name type="common">Sitka spruce</name>
    <name type="synonym">Pinus sitchensis</name>
    <dbReference type="NCBI Taxonomy" id="3332"/>
    <lineage>
        <taxon>Eukaryota</taxon>
        <taxon>Viridiplantae</taxon>
        <taxon>Streptophyta</taxon>
        <taxon>Embryophyta</taxon>
        <taxon>Tracheophyta</taxon>
        <taxon>Spermatophyta</taxon>
        <taxon>Pinopsida</taxon>
        <taxon>Pinidae</taxon>
        <taxon>Conifers I</taxon>
        <taxon>Pinales</taxon>
        <taxon>Pinaceae</taxon>
        <taxon>Picea</taxon>
    </lineage>
</organism>
<gene>
    <name evidence="1" type="primary">orf04398</name>
    <name evidence="1" type="ORF">Q903MT_gene4375</name>
</gene>
<evidence type="ECO:0000313" key="1">
    <source>
        <dbReference type="EMBL" id="QHR90352.1"/>
    </source>
</evidence>
<geneLocation type="mitochondrion" evidence="1"/>
<dbReference type="EMBL" id="MK697699">
    <property type="protein sequence ID" value="QHR90352.1"/>
    <property type="molecule type" value="Genomic_DNA"/>
</dbReference>
<protein>
    <submittedName>
        <fullName evidence="1">Uncharacterized protein</fullName>
    </submittedName>
</protein>
<accession>A0A6B9XVT3</accession>
<name>A0A6B9XVT3_PICSI</name>